<dbReference type="PANTHER" id="PTHR11091:SF0">
    <property type="entry name" value="MALATE DEHYDROGENASE"/>
    <property type="match status" value="1"/>
</dbReference>
<dbReference type="InterPro" id="IPR043143">
    <property type="entry name" value="Mal/L-sulf/L-lact_DH-like_NADP"/>
</dbReference>
<evidence type="ECO:0000313" key="3">
    <source>
        <dbReference type="EMBL" id="QDY71521.1"/>
    </source>
</evidence>
<dbReference type="AlphaFoldDB" id="A0A5B8J370"/>
<name>A0A5B8J370_9RHOB</name>
<dbReference type="Gene3D" id="3.30.1370.60">
    <property type="entry name" value="Hypothetical oxidoreductase yiak, domain 2"/>
    <property type="match status" value="1"/>
</dbReference>
<reference evidence="3 4" key="1">
    <citation type="submission" date="2019-07" db="EMBL/GenBank/DDBJ databases">
        <title>Litoreibacter alkalisoli sp. nov., isolated from saline-alkaline soil.</title>
        <authorList>
            <person name="Wang S."/>
            <person name="Xu L."/>
            <person name="Xing Y.-T."/>
            <person name="Sun J.-Q."/>
        </authorList>
    </citation>
    <scope>NUCLEOTIDE SEQUENCE [LARGE SCALE GENOMIC DNA]</scope>
    <source>
        <strain evidence="3 4">LN3S51</strain>
        <plasmid evidence="3 4">unnamed4</plasmid>
    </source>
</reference>
<dbReference type="RefSeq" id="WP_146366935.1">
    <property type="nucleotide sequence ID" value="NZ_CP042265.1"/>
</dbReference>
<dbReference type="OrthoDB" id="9811519at2"/>
<evidence type="ECO:0000256" key="1">
    <source>
        <dbReference type="ARBA" id="ARBA00006056"/>
    </source>
</evidence>
<evidence type="ECO:0000313" key="4">
    <source>
        <dbReference type="Proteomes" id="UP000318483"/>
    </source>
</evidence>
<dbReference type="InterPro" id="IPR036111">
    <property type="entry name" value="Mal/L-sulfo/L-lacto_DH-like_sf"/>
</dbReference>
<proteinExistence type="inferred from homology"/>
<organism evidence="3 4">
    <name type="scientific">Qingshengfaniella alkalisoli</name>
    <dbReference type="NCBI Taxonomy" id="2599296"/>
    <lineage>
        <taxon>Bacteria</taxon>
        <taxon>Pseudomonadati</taxon>
        <taxon>Pseudomonadota</taxon>
        <taxon>Alphaproteobacteria</taxon>
        <taxon>Rhodobacterales</taxon>
        <taxon>Paracoccaceae</taxon>
        <taxon>Qingshengfaniella</taxon>
    </lineage>
</organism>
<keyword evidence="2" id="KW-0560">Oxidoreductase</keyword>
<dbReference type="GO" id="GO:0016491">
    <property type="term" value="F:oxidoreductase activity"/>
    <property type="evidence" value="ECO:0007669"/>
    <property type="project" value="UniProtKB-KW"/>
</dbReference>
<dbReference type="Gene3D" id="1.10.1530.10">
    <property type="match status" value="1"/>
</dbReference>
<geneLocation type="plasmid" evidence="3 4">
    <name>unnamed4</name>
</geneLocation>
<dbReference type="Pfam" id="PF02615">
    <property type="entry name" value="Ldh_2"/>
    <property type="match status" value="1"/>
</dbReference>
<evidence type="ECO:0000256" key="2">
    <source>
        <dbReference type="ARBA" id="ARBA00023002"/>
    </source>
</evidence>
<dbReference type="InterPro" id="IPR003767">
    <property type="entry name" value="Malate/L-lactate_DH-like"/>
</dbReference>
<dbReference type="SUPFAM" id="SSF89733">
    <property type="entry name" value="L-sulfolactate dehydrogenase-like"/>
    <property type="match status" value="1"/>
</dbReference>
<keyword evidence="4" id="KW-1185">Reference proteome</keyword>
<keyword evidence="3" id="KW-0614">Plasmid</keyword>
<dbReference type="PANTHER" id="PTHR11091">
    <property type="entry name" value="OXIDOREDUCTASE-RELATED"/>
    <property type="match status" value="1"/>
</dbReference>
<sequence length="351" mass="37509">MNDLVLVNADHLKDFCEAVFTRAGADIETATDATRAMMHASIHAVESHGVRLLPHYITAIRGGRVNGQPKMEFTRVKAGSGLLDGDHGHGAHVAYVATDHAIEMARDAGIAAVGIRNSSHFGPAGAFTLHAAQQGFIALATCNSDSFVRLHDGATRFHGTNPISVAAPSGGDDPWLLDMATSAVPYNRVQLYKSLGQELPELVASDADGLNTHDPAAAEMLVPLGGEFGFKGAGLGGVAEILSAALTGMRFSPEIAPMPGPDFSTQREMGAFILVIDPDGFVGRALFEGGMRRYLEQLRQSPARDGMRVMAPGDREWVRAKERRTHGMPLDPVTLTEFEDLAQDFGVELPF</sequence>
<dbReference type="KEGG" id="lit:FPZ52_17760"/>
<dbReference type="Proteomes" id="UP000318483">
    <property type="component" value="Plasmid unnamed4"/>
</dbReference>
<dbReference type="InterPro" id="IPR043144">
    <property type="entry name" value="Mal/L-sulf/L-lact_DH-like_ah"/>
</dbReference>
<dbReference type="EMBL" id="CP042265">
    <property type="protein sequence ID" value="QDY71521.1"/>
    <property type="molecule type" value="Genomic_DNA"/>
</dbReference>
<accession>A0A5B8J370</accession>
<gene>
    <name evidence="3" type="ORF">FPZ52_17760</name>
</gene>
<comment type="similarity">
    <text evidence="1">Belongs to the LDH2/MDH2 oxidoreductase family.</text>
</comment>
<protein>
    <submittedName>
        <fullName evidence="3">Ldh family oxidoreductase</fullName>
    </submittedName>
</protein>